<name>A6DPM4_9BACT</name>
<dbReference type="InterPro" id="IPR016095">
    <property type="entry name" value="Ribosomal_uL1_3-a/b-sand"/>
</dbReference>
<dbReference type="NCBIfam" id="TIGR01169">
    <property type="entry name" value="rplA_bact"/>
    <property type="match status" value="1"/>
</dbReference>
<keyword evidence="13" id="KW-1185">Reference proteome</keyword>
<dbReference type="AlphaFoldDB" id="A6DPM4"/>
<evidence type="ECO:0000256" key="3">
    <source>
        <dbReference type="ARBA" id="ARBA00022555"/>
    </source>
</evidence>
<evidence type="ECO:0000313" key="12">
    <source>
        <dbReference type="EMBL" id="EDM26319.1"/>
    </source>
</evidence>
<dbReference type="PANTHER" id="PTHR36427">
    <property type="entry name" value="54S RIBOSOMAL PROTEIN L1, MITOCHONDRIAL"/>
    <property type="match status" value="1"/>
</dbReference>
<evidence type="ECO:0000256" key="4">
    <source>
        <dbReference type="ARBA" id="ARBA00022730"/>
    </source>
</evidence>
<comment type="function">
    <text evidence="10">Binds directly to 23S rRNA. The L1 stalk is quite mobile in the ribosome, and is involved in E site tRNA release.</text>
</comment>
<evidence type="ECO:0000256" key="2">
    <source>
        <dbReference type="ARBA" id="ARBA00022491"/>
    </source>
</evidence>
<keyword evidence="2 10" id="KW-0678">Repressor</keyword>
<keyword evidence="8 10" id="KW-0687">Ribonucleoprotein</keyword>
<dbReference type="InterPro" id="IPR005878">
    <property type="entry name" value="Ribosom_uL1_bac-type"/>
</dbReference>
<comment type="caution">
    <text evidence="12">The sequence shown here is derived from an EMBL/GenBank/DDBJ whole genome shotgun (WGS) entry which is preliminary data.</text>
</comment>
<evidence type="ECO:0000256" key="9">
    <source>
        <dbReference type="ARBA" id="ARBA00035241"/>
    </source>
</evidence>
<dbReference type="Proteomes" id="UP000004947">
    <property type="component" value="Unassembled WGS sequence"/>
</dbReference>
<dbReference type="InterPro" id="IPR028364">
    <property type="entry name" value="Ribosomal_uL1/biogenesis"/>
</dbReference>
<dbReference type="eggNOG" id="COG0081">
    <property type="taxonomic scope" value="Bacteria"/>
</dbReference>
<dbReference type="PIRSF" id="PIRSF002155">
    <property type="entry name" value="Ribosomal_L1"/>
    <property type="match status" value="1"/>
</dbReference>
<keyword evidence="4 10" id="KW-0699">rRNA-binding</keyword>
<evidence type="ECO:0000256" key="10">
    <source>
        <dbReference type="HAMAP-Rule" id="MF_01318"/>
    </source>
</evidence>
<dbReference type="InterPro" id="IPR002143">
    <property type="entry name" value="Ribosomal_uL1"/>
</dbReference>
<reference evidence="12 13" key="1">
    <citation type="journal article" date="2010" name="J. Bacteriol.">
        <title>Genome sequence of Lentisphaera araneosa HTCC2155T, the type species of the order Lentisphaerales in the phylum Lentisphaerae.</title>
        <authorList>
            <person name="Thrash J.C."/>
            <person name="Cho J.C."/>
            <person name="Vergin K.L."/>
            <person name="Morris R.M."/>
            <person name="Giovannoni S.J."/>
        </authorList>
    </citation>
    <scope>NUCLEOTIDE SEQUENCE [LARGE SCALE GENOMIC DNA]</scope>
    <source>
        <strain evidence="12 13">HTCC2155</strain>
    </source>
</reference>
<keyword evidence="6 10" id="KW-0694">RNA-binding</keyword>
<dbReference type="GO" id="GO:0006417">
    <property type="term" value="P:regulation of translation"/>
    <property type="evidence" value="ECO:0007669"/>
    <property type="project" value="UniProtKB-KW"/>
</dbReference>
<dbReference type="Pfam" id="PF00687">
    <property type="entry name" value="Ribosomal_L1"/>
    <property type="match status" value="1"/>
</dbReference>
<dbReference type="Gene3D" id="3.30.190.20">
    <property type="match status" value="1"/>
</dbReference>
<gene>
    <name evidence="10" type="primary">rplA</name>
    <name evidence="12" type="ORF">LNTAR_19647</name>
</gene>
<dbReference type="SUPFAM" id="SSF56808">
    <property type="entry name" value="Ribosomal protein L1"/>
    <property type="match status" value="1"/>
</dbReference>
<dbReference type="PROSITE" id="PS01199">
    <property type="entry name" value="RIBOSOMAL_L1"/>
    <property type="match status" value="1"/>
</dbReference>
<dbReference type="GO" id="GO:0019843">
    <property type="term" value="F:rRNA binding"/>
    <property type="evidence" value="ECO:0007669"/>
    <property type="project" value="UniProtKB-UniRule"/>
</dbReference>
<dbReference type="PANTHER" id="PTHR36427:SF3">
    <property type="entry name" value="LARGE RIBOSOMAL SUBUNIT PROTEIN UL1M"/>
    <property type="match status" value="1"/>
</dbReference>
<evidence type="ECO:0000256" key="7">
    <source>
        <dbReference type="ARBA" id="ARBA00022980"/>
    </source>
</evidence>
<proteinExistence type="inferred from homology"/>
<dbReference type="GO" id="GO:0006412">
    <property type="term" value="P:translation"/>
    <property type="evidence" value="ECO:0007669"/>
    <property type="project" value="UniProtKB-UniRule"/>
</dbReference>
<dbReference type="GO" id="GO:0003735">
    <property type="term" value="F:structural constituent of ribosome"/>
    <property type="evidence" value="ECO:0007669"/>
    <property type="project" value="InterPro"/>
</dbReference>
<accession>A6DPM4</accession>
<evidence type="ECO:0000256" key="8">
    <source>
        <dbReference type="ARBA" id="ARBA00023274"/>
    </source>
</evidence>
<evidence type="ECO:0000256" key="1">
    <source>
        <dbReference type="ARBA" id="ARBA00010531"/>
    </source>
</evidence>
<dbReference type="STRING" id="313628.LNTAR_19647"/>
<sequence length="229" mass="24214">MKRSKLYNARLEKVDMNKAYGIKEAFETLKSLPAVKFDESVDIAFKLGIDTRQPEQNVRGALSLPNGTGKNVTVVVIADGNSADEAKAAGADYAGFDELIAKIKDGWLDFDVLIATPAAMSKVRTLGRALGPRGLMPNPKTGTVTDDVAGAVKASKGGRVEYRADKGGATHVLVGKLSFDADKLTENAQAIVEAIVKARPSATKGTYVVSCTVSSTMSPGLKIDLKDLV</sequence>
<comment type="function">
    <text evidence="10">Protein L1 is also a translational repressor protein, it controls the translation of the L11 operon by binding to its mRNA.</text>
</comment>
<protein>
    <recommendedName>
        <fullName evidence="9 10">Large ribosomal subunit protein uL1</fullName>
    </recommendedName>
</protein>
<evidence type="ECO:0000313" key="13">
    <source>
        <dbReference type="Proteomes" id="UP000004947"/>
    </source>
</evidence>
<dbReference type="InterPro" id="IPR023674">
    <property type="entry name" value="Ribosomal_uL1-like"/>
</dbReference>
<comment type="subunit">
    <text evidence="10">Part of the 50S ribosomal subunit.</text>
</comment>
<organism evidence="12 13">
    <name type="scientific">Lentisphaera araneosa HTCC2155</name>
    <dbReference type="NCBI Taxonomy" id="313628"/>
    <lineage>
        <taxon>Bacteria</taxon>
        <taxon>Pseudomonadati</taxon>
        <taxon>Lentisphaerota</taxon>
        <taxon>Lentisphaeria</taxon>
        <taxon>Lentisphaerales</taxon>
        <taxon>Lentisphaeraceae</taxon>
        <taxon>Lentisphaera</taxon>
    </lineage>
</organism>
<evidence type="ECO:0000256" key="5">
    <source>
        <dbReference type="ARBA" id="ARBA00022845"/>
    </source>
</evidence>
<dbReference type="HAMAP" id="MF_01318_B">
    <property type="entry name" value="Ribosomal_uL1_B"/>
    <property type="match status" value="1"/>
</dbReference>
<dbReference type="GO" id="GO:0000049">
    <property type="term" value="F:tRNA binding"/>
    <property type="evidence" value="ECO:0007669"/>
    <property type="project" value="UniProtKB-KW"/>
</dbReference>
<dbReference type="Gene3D" id="3.40.50.790">
    <property type="match status" value="1"/>
</dbReference>
<keyword evidence="3 10" id="KW-0820">tRNA-binding</keyword>
<keyword evidence="5 10" id="KW-0810">Translation regulation</keyword>
<evidence type="ECO:0000256" key="11">
    <source>
        <dbReference type="RuleBase" id="RU000659"/>
    </source>
</evidence>
<dbReference type="EMBL" id="ABCK01000017">
    <property type="protein sequence ID" value="EDM26319.1"/>
    <property type="molecule type" value="Genomic_DNA"/>
</dbReference>
<comment type="similarity">
    <text evidence="1 10 11">Belongs to the universal ribosomal protein uL1 family.</text>
</comment>
<keyword evidence="7 10" id="KW-0689">Ribosomal protein</keyword>
<dbReference type="CDD" id="cd00403">
    <property type="entry name" value="Ribosomal_L1"/>
    <property type="match status" value="1"/>
</dbReference>
<dbReference type="InterPro" id="IPR023673">
    <property type="entry name" value="Ribosomal_uL1_CS"/>
</dbReference>
<evidence type="ECO:0000256" key="6">
    <source>
        <dbReference type="ARBA" id="ARBA00022884"/>
    </source>
</evidence>
<dbReference type="GO" id="GO:0015934">
    <property type="term" value="C:large ribosomal subunit"/>
    <property type="evidence" value="ECO:0007669"/>
    <property type="project" value="InterPro"/>
</dbReference>
<dbReference type="FunFam" id="3.40.50.790:FF:000001">
    <property type="entry name" value="50S ribosomal protein L1"/>
    <property type="match status" value="1"/>
</dbReference>